<dbReference type="AlphaFoldDB" id="A0A815UTI9"/>
<organism evidence="1 2">
    <name type="scientific">Adineta steineri</name>
    <dbReference type="NCBI Taxonomy" id="433720"/>
    <lineage>
        <taxon>Eukaryota</taxon>
        <taxon>Metazoa</taxon>
        <taxon>Spiralia</taxon>
        <taxon>Gnathifera</taxon>
        <taxon>Rotifera</taxon>
        <taxon>Eurotatoria</taxon>
        <taxon>Bdelloidea</taxon>
        <taxon>Adinetida</taxon>
        <taxon>Adinetidae</taxon>
        <taxon>Adineta</taxon>
    </lineage>
</organism>
<comment type="caution">
    <text evidence="1">The sequence shown here is derived from an EMBL/GenBank/DDBJ whole genome shotgun (WGS) entry which is preliminary data.</text>
</comment>
<gene>
    <name evidence="1" type="ORF">IZO911_LOCUS45875</name>
</gene>
<protein>
    <submittedName>
        <fullName evidence="1">Uncharacterized protein</fullName>
    </submittedName>
</protein>
<name>A0A815UTI9_9BILA</name>
<proteinExistence type="predicted"/>
<evidence type="ECO:0000313" key="1">
    <source>
        <dbReference type="EMBL" id="CAF1521890.1"/>
    </source>
</evidence>
<dbReference type="Proteomes" id="UP000663860">
    <property type="component" value="Unassembled WGS sequence"/>
</dbReference>
<sequence length="36" mass="3973">MAPYGNGSFYSQQTYSTGDASGPHFLAIQDFRQGWS</sequence>
<accession>A0A815UTI9</accession>
<feature type="non-terminal residue" evidence="1">
    <location>
        <position position="36"/>
    </location>
</feature>
<evidence type="ECO:0000313" key="2">
    <source>
        <dbReference type="Proteomes" id="UP000663860"/>
    </source>
</evidence>
<dbReference type="EMBL" id="CAJNOE010005981">
    <property type="protein sequence ID" value="CAF1521890.1"/>
    <property type="molecule type" value="Genomic_DNA"/>
</dbReference>
<reference evidence="1" key="1">
    <citation type="submission" date="2021-02" db="EMBL/GenBank/DDBJ databases">
        <authorList>
            <person name="Nowell W R."/>
        </authorList>
    </citation>
    <scope>NUCLEOTIDE SEQUENCE</scope>
</reference>